<feature type="transmembrane region" description="Helical" evidence="6">
    <location>
        <begin position="334"/>
        <end position="353"/>
    </location>
</feature>
<feature type="region of interest" description="Disordered" evidence="5">
    <location>
        <begin position="127"/>
        <end position="165"/>
    </location>
</feature>
<keyword evidence="11" id="KW-1185">Reference proteome</keyword>
<dbReference type="InterPro" id="IPR056738">
    <property type="entry name" value="NfeD1b_N"/>
</dbReference>
<dbReference type="Gene3D" id="2.40.50.140">
    <property type="entry name" value="Nucleic acid-binding proteins"/>
    <property type="match status" value="1"/>
</dbReference>
<dbReference type="InterPro" id="IPR056739">
    <property type="entry name" value="NfeD_membrane"/>
</dbReference>
<dbReference type="GO" id="GO:0016020">
    <property type="term" value="C:membrane"/>
    <property type="evidence" value="ECO:0007669"/>
    <property type="project" value="UniProtKB-SubCell"/>
</dbReference>
<dbReference type="SUPFAM" id="SSF52096">
    <property type="entry name" value="ClpP/crotonase"/>
    <property type="match status" value="1"/>
</dbReference>
<feature type="domain" description="NfeD integral membrane" evidence="8">
    <location>
        <begin position="265"/>
        <end position="381"/>
    </location>
</feature>
<dbReference type="Pfam" id="PF01957">
    <property type="entry name" value="NfeD"/>
    <property type="match status" value="1"/>
</dbReference>
<proteinExistence type="predicted"/>
<dbReference type="Proteomes" id="UP000031623">
    <property type="component" value="Chromosome"/>
</dbReference>
<feature type="transmembrane region" description="Helical" evidence="6">
    <location>
        <begin position="257"/>
        <end position="279"/>
    </location>
</feature>
<feature type="domain" description="NfeD-like C-terminal" evidence="7">
    <location>
        <begin position="397"/>
        <end position="450"/>
    </location>
</feature>
<evidence type="ECO:0000256" key="3">
    <source>
        <dbReference type="ARBA" id="ARBA00022989"/>
    </source>
</evidence>
<evidence type="ECO:0000259" key="8">
    <source>
        <dbReference type="Pfam" id="PF24961"/>
    </source>
</evidence>
<dbReference type="HOGENOM" id="CLU_024619_1_0_6"/>
<comment type="subcellular location">
    <subcellularLocation>
        <location evidence="1">Membrane</location>
        <topology evidence="1">Multi-pass membrane protein</topology>
    </subcellularLocation>
</comment>
<keyword evidence="2 6" id="KW-0812">Transmembrane</keyword>
<name>A0A090BU47_9GAMM</name>
<dbReference type="OrthoDB" id="5289056at2"/>
<feature type="transmembrane region" description="Helical" evidence="6">
    <location>
        <begin position="365"/>
        <end position="386"/>
    </location>
</feature>
<dbReference type="AlphaFoldDB" id="A0A090BU47"/>
<evidence type="ECO:0000259" key="7">
    <source>
        <dbReference type="Pfam" id="PF01957"/>
    </source>
</evidence>
<feature type="compositionally biased region" description="Low complexity" evidence="5">
    <location>
        <begin position="137"/>
        <end position="152"/>
    </location>
</feature>
<dbReference type="STRING" id="40754.THII_0179"/>
<dbReference type="FunFam" id="3.90.226.10:FF:000089">
    <property type="entry name" value="Membrane-bound serine protease"/>
    <property type="match status" value="1"/>
</dbReference>
<evidence type="ECO:0000256" key="1">
    <source>
        <dbReference type="ARBA" id="ARBA00004141"/>
    </source>
</evidence>
<evidence type="ECO:0000259" key="9">
    <source>
        <dbReference type="Pfam" id="PF25145"/>
    </source>
</evidence>
<dbReference type="PANTHER" id="PTHR33507">
    <property type="entry name" value="INNER MEMBRANE PROTEIN YBBJ"/>
    <property type="match status" value="1"/>
</dbReference>
<evidence type="ECO:0000313" key="11">
    <source>
        <dbReference type="Proteomes" id="UP000031623"/>
    </source>
</evidence>
<dbReference type="InterPro" id="IPR029045">
    <property type="entry name" value="ClpP/crotonase-like_dom_sf"/>
</dbReference>
<dbReference type="KEGG" id="tig:THII_0179"/>
<feature type="domain" description="NfeD1b N-terminal" evidence="9">
    <location>
        <begin position="32"/>
        <end position="131"/>
    </location>
</feature>
<dbReference type="EMBL" id="AP014633">
    <property type="protein sequence ID" value="BAP54476.1"/>
    <property type="molecule type" value="Genomic_DNA"/>
</dbReference>
<evidence type="ECO:0000256" key="2">
    <source>
        <dbReference type="ARBA" id="ARBA00022692"/>
    </source>
</evidence>
<feature type="transmembrane region" description="Helical" evidence="6">
    <location>
        <begin position="286"/>
        <end position="304"/>
    </location>
</feature>
<dbReference type="Pfam" id="PF25145">
    <property type="entry name" value="NfeD1b_N"/>
    <property type="match status" value="1"/>
</dbReference>
<dbReference type="SUPFAM" id="SSF141322">
    <property type="entry name" value="NfeD domain-like"/>
    <property type="match status" value="1"/>
</dbReference>
<accession>A0A090BU47</accession>
<protein>
    <submittedName>
        <fullName evidence="10">Uncharacterized protein</fullName>
    </submittedName>
</protein>
<evidence type="ECO:0000256" key="6">
    <source>
        <dbReference type="SAM" id="Phobius"/>
    </source>
</evidence>
<dbReference type="InterPro" id="IPR012340">
    <property type="entry name" value="NA-bd_OB-fold"/>
</dbReference>
<keyword evidence="4 6" id="KW-0472">Membrane</keyword>
<dbReference type="Gene3D" id="3.90.226.10">
    <property type="entry name" value="2-enoyl-CoA Hydratase, Chain A, domain 1"/>
    <property type="match status" value="1"/>
</dbReference>
<reference evidence="10" key="1">
    <citation type="journal article" date="2014" name="ISME J.">
        <title>Ecophysiology of Thioploca ingrica as revealed by the complete genome sequence supplemented with proteomic evidence.</title>
        <authorList>
            <person name="Kojima H."/>
            <person name="Ogura Y."/>
            <person name="Yamamoto N."/>
            <person name="Togashi T."/>
            <person name="Mori H."/>
            <person name="Watanabe T."/>
            <person name="Nemoto F."/>
            <person name="Kurokawa K."/>
            <person name="Hayashi T."/>
            <person name="Fukui M."/>
        </authorList>
    </citation>
    <scope>NUCLEOTIDE SEQUENCE [LARGE SCALE GENOMIC DNA]</scope>
</reference>
<evidence type="ECO:0000313" key="10">
    <source>
        <dbReference type="EMBL" id="BAP54476.1"/>
    </source>
</evidence>
<dbReference type="InterPro" id="IPR052165">
    <property type="entry name" value="Membrane_assoc_protease"/>
</dbReference>
<sequence>MNRFILNSLIELFILVLLFHPVQAQDKALILEVKGAIGPATADYIKRGLESAQQQEVKVIVLRMDTPGGLDSAMREIVQAIMASPIPVATFVAPAGARAASAGTYILYASHIAAMAPATNLGAATPVQMGGLPDLTPEQSSSPNNPDNNQPLPNKPQPPAGDTMSHKMINDAEAYLRALAQMHGRNVDWATQAVQESASLSATEALAKGVIDLIATDIDDLLGKINGKTVKVFGMAKQLSTVGLIKAIYQPDWRNRLLAVITNPNVAYILMLLGIYGLFFEMANPGTVLPGVIGGISLLLALFAFQVLPVNYAGIALVLLGITFMVGEAFLPSFGALGIGGLTAFVIGSIILFDTENTDYTISRPLIGSIALLSLVFLLWVMDLFVKIRSRPVITGREEMLGQRGKCLSHEGEQLRVYIHSEIWNAQAATPIKPGQTVRVIGMDGLTLEVAAIEESQSKQK</sequence>
<gene>
    <name evidence="10" type="ORF">THII_0179</name>
</gene>
<organism evidence="10 11">
    <name type="scientific">Thioploca ingrica</name>
    <dbReference type="NCBI Taxonomy" id="40754"/>
    <lineage>
        <taxon>Bacteria</taxon>
        <taxon>Pseudomonadati</taxon>
        <taxon>Pseudomonadota</taxon>
        <taxon>Gammaproteobacteria</taxon>
        <taxon>Thiotrichales</taxon>
        <taxon>Thiotrichaceae</taxon>
        <taxon>Thioploca</taxon>
    </lineage>
</organism>
<evidence type="ECO:0000256" key="5">
    <source>
        <dbReference type="SAM" id="MobiDB-lite"/>
    </source>
</evidence>
<dbReference type="Pfam" id="PF24961">
    <property type="entry name" value="NfeD_membrane"/>
    <property type="match status" value="1"/>
</dbReference>
<dbReference type="PANTHER" id="PTHR33507:SF4">
    <property type="entry name" value="NODULATION COMPETITIVENESS PROTEIN NFED"/>
    <property type="match status" value="1"/>
</dbReference>
<feature type="transmembrane region" description="Helical" evidence="6">
    <location>
        <begin position="310"/>
        <end position="327"/>
    </location>
</feature>
<dbReference type="CDD" id="cd07020">
    <property type="entry name" value="Clp_protease_NfeD_1"/>
    <property type="match status" value="1"/>
</dbReference>
<keyword evidence="3 6" id="KW-1133">Transmembrane helix</keyword>
<evidence type="ECO:0000256" key="4">
    <source>
        <dbReference type="ARBA" id="ARBA00023136"/>
    </source>
</evidence>
<dbReference type="InterPro" id="IPR002810">
    <property type="entry name" value="NfeD-like_C"/>
</dbReference>